<name>A0A1H8PXU5_9PROT</name>
<proteinExistence type="predicted"/>
<dbReference type="EMBL" id="FOCT01000024">
    <property type="protein sequence ID" value="SEO46832.1"/>
    <property type="molecule type" value="Genomic_DNA"/>
</dbReference>
<gene>
    <name evidence="1" type="ORF">SAMN05216404_12414</name>
</gene>
<dbReference type="RefSeq" id="WP_074749188.1">
    <property type="nucleotide sequence ID" value="NZ_FOCT01000024.1"/>
</dbReference>
<evidence type="ECO:0000313" key="2">
    <source>
        <dbReference type="Proteomes" id="UP000183898"/>
    </source>
</evidence>
<reference evidence="1 2" key="1">
    <citation type="submission" date="2016-10" db="EMBL/GenBank/DDBJ databases">
        <authorList>
            <person name="de Groot N.N."/>
        </authorList>
    </citation>
    <scope>NUCLEOTIDE SEQUENCE [LARGE SCALE GENOMIC DNA]</scope>
    <source>
        <strain evidence="1 2">Nl18</strain>
    </source>
</reference>
<protein>
    <submittedName>
        <fullName evidence="1">Bacteriophage abortive infection AbiH</fullName>
    </submittedName>
</protein>
<dbReference type="Pfam" id="PF14253">
    <property type="entry name" value="AbiH"/>
    <property type="match status" value="1"/>
</dbReference>
<dbReference type="Proteomes" id="UP000183898">
    <property type="component" value="Unassembled WGS sequence"/>
</dbReference>
<dbReference type="AlphaFoldDB" id="A0A1H8PXU5"/>
<sequence length="299" mass="34683">MTGRLYIIGNGFDLHHGIKSSYWAFGEFLRVTDPDTFQIIERYFDTSDDFWSNFEERLAYFDAATLIEDASEFLVGYGADDWSDSYHHDYQYEIDRAVEAISKRMRTHFAAWIRQLVMPTPADVKELRVTVDPVATFLNFNYTPSLQRLYGISESHILHIHGSGVDPEANLVLGHGWESQENLDPYRFERDPEAADTRVVEGQSIIDRYFKETFKPTLQIILANRTFFSSLAQTREIWVMGHSLADVDRPYFEEVIRHVDAGVVKWKVSVYKDLVERRGQFEKLGINPCLVEFLPLTGF</sequence>
<organism evidence="1 2">
    <name type="scientific">Nitrosospira multiformis</name>
    <dbReference type="NCBI Taxonomy" id="1231"/>
    <lineage>
        <taxon>Bacteria</taxon>
        <taxon>Pseudomonadati</taxon>
        <taxon>Pseudomonadota</taxon>
        <taxon>Betaproteobacteria</taxon>
        <taxon>Nitrosomonadales</taxon>
        <taxon>Nitrosomonadaceae</taxon>
        <taxon>Nitrosospira</taxon>
    </lineage>
</organism>
<accession>A0A1H8PXU5</accession>
<dbReference type="InterPro" id="IPR025935">
    <property type="entry name" value="AbiH"/>
</dbReference>
<evidence type="ECO:0000313" key="1">
    <source>
        <dbReference type="EMBL" id="SEO46832.1"/>
    </source>
</evidence>